<dbReference type="GO" id="GO:0051539">
    <property type="term" value="F:4 iron, 4 sulfur cluster binding"/>
    <property type="evidence" value="ECO:0007669"/>
    <property type="project" value="UniProtKB-KW"/>
</dbReference>
<reference evidence="18" key="1">
    <citation type="submission" date="2011-03" db="EMBL/GenBank/DDBJ databases">
        <title>Molecular cloning and characterization of disease resistance protein gene family from embryogenic callus in Dimocarpus longan.</title>
        <authorList>
            <person name="Ye W."/>
            <person name="Lin Y."/>
            <person name="Lai Z."/>
        </authorList>
    </citation>
    <scope>NUCLEOTIDE SEQUENCE</scope>
    <source>
        <tissue evidence="18">Embryogenic callus</tissue>
    </source>
</reference>
<accession>G8E4B8</accession>
<evidence type="ECO:0000256" key="11">
    <source>
        <dbReference type="ARBA" id="ARBA00023014"/>
    </source>
</evidence>
<comment type="function">
    <text evidence="13">Probable component of the wybutosine biosynthesis pathway. Wybutosine is a hyper modified guanosine with a tricyclic base found at the 3'-position adjacent to the anticodon of eukaryotic phenylalanine tRNA. Catalyzes the condensation of N-methylguanine with 2 carbon atoms from pyruvate to form the tricyclic 4-demethylwyosine, an intermediate in wybutosine biosynthesis.</text>
</comment>
<dbReference type="Pfam" id="PF04055">
    <property type="entry name" value="Radical_SAM"/>
    <property type="match status" value="1"/>
</dbReference>
<keyword evidence="6" id="KW-0949">S-adenosyl-L-methionine</keyword>
<evidence type="ECO:0000259" key="17">
    <source>
        <dbReference type="PROSITE" id="PS51918"/>
    </source>
</evidence>
<dbReference type="EC" id="4.1.3.44" evidence="4"/>
<dbReference type="PROSITE" id="PS51918">
    <property type="entry name" value="RADICAL_SAM"/>
    <property type="match status" value="1"/>
</dbReference>
<evidence type="ECO:0000256" key="2">
    <source>
        <dbReference type="ARBA" id="ARBA00004797"/>
    </source>
</evidence>
<dbReference type="Pfam" id="PF08608">
    <property type="entry name" value="Wyosine_form"/>
    <property type="match status" value="1"/>
</dbReference>
<dbReference type="AlphaFoldDB" id="G8E4B8"/>
<dbReference type="CDD" id="cd01335">
    <property type="entry name" value="Radical_SAM"/>
    <property type="match status" value="1"/>
</dbReference>
<keyword evidence="12" id="KW-0456">Lyase</keyword>
<gene>
    <name evidence="18" type="primary">FLD-1</name>
</gene>
<dbReference type="SFLD" id="SFLDG01071">
    <property type="entry name" value="tRNA_wybutosine-synthesizing"/>
    <property type="match status" value="1"/>
</dbReference>
<feature type="domain" description="Radical SAM core" evidence="17">
    <location>
        <begin position="314"/>
        <end position="557"/>
    </location>
</feature>
<evidence type="ECO:0000313" key="18">
    <source>
        <dbReference type="EMBL" id="AEQ61825.1"/>
    </source>
</evidence>
<evidence type="ECO:0000256" key="7">
    <source>
        <dbReference type="ARBA" id="ARBA00022694"/>
    </source>
</evidence>
<dbReference type="PROSITE" id="PS50902">
    <property type="entry name" value="FLAVODOXIN_LIKE"/>
    <property type="match status" value="1"/>
</dbReference>
<dbReference type="InterPro" id="IPR058240">
    <property type="entry name" value="rSAM_sf"/>
</dbReference>
<comment type="catalytic activity">
    <reaction evidence="14">
        <text>N(1)-methylguanosine(37) in tRNA(Phe) + pyruvate + S-adenosyl-L-methionine = 4-demethylwyosine(37) in tRNA(Phe) + 5'-deoxyadenosine + L-methionine + CO2 + H2O</text>
        <dbReference type="Rhea" id="RHEA:36347"/>
        <dbReference type="Rhea" id="RHEA-COMP:10164"/>
        <dbReference type="Rhea" id="RHEA-COMP:10165"/>
        <dbReference type="ChEBI" id="CHEBI:15361"/>
        <dbReference type="ChEBI" id="CHEBI:15377"/>
        <dbReference type="ChEBI" id="CHEBI:16526"/>
        <dbReference type="ChEBI" id="CHEBI:17319"/>
        <dbReference type="ChEBI" id="CHEBI:57844"/>
        <dbReference type="ChEBI" id="CHEBI:59789"/>
        <dbReference type="ChEBI" id="CHEBI:64315"/>
        <dbReference type="ChEBI" id="CHEBI:73542"/>
        <dbReference type="EC" id="4.1.3.44"/>
    </reaction>
</comment>
<keyword evidence="7" id="KW-0819">tRNA processing</keyword>
<dbReference type="InterPro" id="IPR029039">
    <property type="entry name" value="Flavoprotein-like_sf"/>
</dbReference>
<feature type="region of interest" description="Disordered" evidence="15">
    <location>
        <begin position="214"/>
        <end position="234"/>
    </location>
</feature>
<dbReference type="InterPro" id="IPR007197">
    <property type="entry name" value="rSAM"/>
</dbReference>
<evidence type="ECO:0000256" key="1">
    <source>
        <dbReference type="ARBA" id="ARBA00001966"/>
    </source>
</evidence>
<feature type="compositionally biased region" description="Acidic residues" evidence="15">
    <location>
        <begin position="215"/>
        <end position="234"/>
    </location>
</feature>
<evidence type="ECO:0000256" key="12">
    <source>
        <dbReference type="ARBA" id="ARBA00023239"/>
    </source>
</evidence>
<dbReference type="SFLD" id="SFLDS00029">
    <property type="entry name" value="Radical_SAM"/>
    <property type="match status" value="1"/>
</dbReference>
<dbReference type="GO" id="GO:0031591">
    <property type="term" value="P:wybutosine biosynthetic process"/>
    <property type="evidence" value="ECO:0007669"/>
    <property type="project" value="TreeGrafter"/>
</dbReference>
<dbReference type="InterPro" id="IPR013917">
    <property type="entry name" value="tRNA_wybutosine-synth"/>
</dbReference>
<feature type="domain" description="Flavodoxin-like" evidence="16">
    <location>
        <begin position="48"/>
        <end position="196"/>
    </location>
</feature>
<dbReference type="SFLD" id="SFLDF00284">
    <property type="entry name" value="tRNA_wybutosine-synthesizing"/>
    <property type="match status" value="1"/>
</dbReference>
<evidence type="ECO:0000256" key="6">
    <source>
        <dbReference type="ARBA" id="ARBA00022691"/>
    </source>
</evidence>
<evidence type="ECO:0000256" key="15">
    <source>
        <dbReference type="SAM" id="MobiDB-lite"/>
    </source>
</evidence>
<dbReference type="SUPFAM" id="SSF102114">
    <property type="entry name" value="Radical SAM enzymes"/>
    <property type="match status" value="1"/>
</dbReference>
<feature type="region of interest" description="Disordered" evidence="15">
    <location>
        <begin position="620"/>
        <end position="640"/>
    </location>
</feature>
<keyword evidence="11" id="KW-0411">Iron-sulfur</keyword>
<dbReference type="UniPathway" id="UPA00375"/>
<feature type="compositionally biased region" description="Basic residues" evidence="15">
    <location>
        <begin position="631"/>
        <end position="640"/>
    </location>
</feature>
<evidence type="ECO:0000256" key="14">
    <source>
        <dbReference type="ARBA" id="ARBA00049466"/>
    </source>
</evidence>
<dbReference type="GO" id="GO:0010181">
    <property type="term" value="F:FMN binding"/>
    <property type="evidence" value="ECO:0007669"/>
    <property type="project" value="InterPro"/>
</dbReference>
<dbReference type="Pfam" id="PF00258">
    <property type="entry name" value="Flavodoxin_1"/>
    <property type="match status" value="1"/>
</dbReference>
<dbReference type="FunFam" id="3.20.20.70:FF:000196">
    <property type="entry name" value="S-adenosyl-L-methionine-dependent tRNA 4-demethylwyosine synthase"/>
    <property type="match status" value="1"/>
</dbReference>
<evidence type="ECO:0000259" key="16">
    <source>
        <dbReference type="PROSITE" id="PS50902"/>
    </source>
</evidence>
<dbReference type="PANTHER" id="PTHR13930">
    <property type="entry name" value="S-ADENOSYL-L-METHIONINE-DEPENDENT TRNA 4-DEMETHYLWYOSINE SYNTHASE"/>
    <property type="match status" value="1"/>
</dbReference>
<protein>
    <recommendedName>
        <fullName evidence="4">tRNA 4-demethylwyosine synthase (AdoMet-dependent)</fullName>
        <ecNumber evidence="4">4.1.3.44</ecNumber>
    </recommendedName>
</protein>
<dbReference type="SUPFAM" id="SSF52218">
    <property type="entry name" value="Flavoproteins"/>
    <property type="match status" value="1"/>
</dbReference>
<keyword evidence="8" id="KW-0479">Metal-binding</keyword>
<dbReference type="PRINTS" id="PR00369">
    <property type="entry name" value="FLAVODOXIN"/>
</dbReference>
<dbReference type="GO" id="GO:0046872">
    <property type="term" value="F:metal ion binding"/>
    <property type="evidence" value="ECO:0007669"/>
    <property type="project" value="UniProtKB-KW"/>
</dbReference>
<comment type="similarity">
    <text evidence="3">Belongs to the TYW1 family.</text>
</comment>
<name>G8E4B8_9ROSI</name>
<evidence type="ECO:0000256" key="8">
    <source>
        <dbReference type="ARBA" id="ARBA00022723"/>
    </source>
</evidence>
<proteinExistence type="evidence at transcript level"/>
<dbReference type="GO" id="GO:0102521">
    <property type="term" value="F:tRNA-4-demethylwyosine synthase activity"/>
    <property type="evidence" value="ECO:0007669"/>
    <property type="project" value="UniProtKB-EC"/>
</dbReference>
<evidence type="ECO:0000256" key="10">
    <source>
        <dbReference type="ARBA" id="ARBA00023004"/>
    </source>
</evidence>
<sequence length="640" mass="71846">MSSSLRARLTLVAFLSATTFYFVYKSRRLNKLLNLSLTPKTPQNPRNGKLFYISQTGTCRTLAKRLHSRLTALGLPFDLVDPRNYEPEDLPNETLVLIVASTWEDGKPPDAAKFFADWLTESATDFRVGSLLLSHCKFAVFGVGSSAYEKTFNAVARDLSEKMRGLGAAEIFPVVDGDVEDGELDAVFEDWSKRVVAVSLGDVANGGVERVVGVESDDFDDGGDEDDDEEEEVESEVVDLEDIAGKGPSRRSVNVAETNRKLSDGKRNMVTPVIRASLEKQGYKIIGSHSGVKICRWTKSQLRGRGGCYKHSFYGIESHRCMEATPSLACANKCVFCWRHHTNPVGKSWQWKMDDPLEIVNTAIDLHTKMIKQMKGVPGVTEERLTEGLTPRHCALSLVGEPIMYPEINTLVDELHRRRISTFLVTNAQFPDKIKLRKPVTQLYVSVDAATKDSLKAIDRPLFGDFWERFLDSLTALQEKQQRTVYRLTLVKGWNTEDIDAYFKLFSIGSPDFVEIKGVTYCGSSATSKLTMENVPWHSDVRAFSEALALKSKGEYEVACEHAHSCCVLLAKTDKFKVDGQWFTWIDYNKFHDLVASGKPFSSNDYMAATPSWAVYGAEEGGFDPDQSRYRKERHHKSKE</sequence>
<comment type="cofactor">
    <cofactor evidence="1">
        <name>[4Fe-4S] cluster</name>
        <dbReference type="ChEBI" id="CHEBI:49883"/>
    </cofactor>
</comment>
<dbReference type="Gene3D" id="3.40.50.360">
    <property type="match status" value="1"/>
</dbReference>
<keyword evidence="9" id="KW-0547">Nucleotide-binding</keyword>
<evidence type="ECO:0000256" key="3">
    <source>
        <dbReference type="ARBA" id="ARBA00010115"/>
    </source>
</evidence>
<evidence type="ECO:0000256" key="5">
    <source>
        <dbReference type="ARBA" id="ARBA00022485"/>
    </source>
</evidence>
<dbReference type="InterPro" id="IPR013785">
    <property type="entry name" value="Aldolase_TIM"/>
</dbReference>
<evidence type="ECO:0000256" key="13">
    <source>
        <dbReference type="ARBA" id="ARBA00025368"/>
    </source>
</evidence>
<keyword evidence="10" id="KW-0408">Iron</keyword>
<organism evidence="18">
    <name type="scientific">Dimocarpus longan</name>
    <dbReference type="NCBI Taxonomy" id="128017"/>
    <lineage>
        <taxon>Eukaryota</taxon>
        <taxon>Viridiplantae</taxon>
        <taxon>Streptophyta</taxon>
        <taxon>Embryophyta</taxon>
        <taxon>Tracheophyta</taxon>
        <taxon>Spermatophyta</taxon>
        <taxon>Magnoliopsida</taxon>
        <taxon>eudicotyledons</taxon>
        <taxon>Gunneridae</taxon>
        <taxon>Pentapetalae</taxon>
        <taxon>rosids</taxon>
        <taxon>malvids</taxon>
        <taxon>Sapindales</taxon>
        <taxon>Sapindaceae</taxon>
        <taxon>Dimocarpus</taxon>
    </lineage>
</organism>
<dbReference type="EMBL" id="JF733783">
    <property type="protein sequence ID" value="AEQ61825.1"/>
    <property type="molecule type" value="mRNA"/>
</dbReference>
<keyword evidence="5" id="KW-0004">4Fe-4S</keyword>
<comment type="pathway">
    <text evidence="2">tRNA modification; wybutosine-tRNA(Phe) biosynthesis.</text>
</comment>
<dbReference type="PANTHER" id="PTHR13930:SF0">
    <property type="entry name" value="S-ADENOSYL-L-METHIONINE-DEPENDENT TRNA 4-DEMETHYLWYOSINE SYNTHASE TYW1-RELATED"/>
    <property type="match status" value="1"/>
</dbReference>
<evidence type="ECO:0000256" key="4">
    <source>
        <dbReference type="ARBA" id="ARBA00012821"/>
    </source>
</evidence>
<dbReference type="InterPro" id="IPR034556">
    <property type="entry name" value="tRNA_wybutosine-synthase"/>
</dbReference>
<dbReference type="Gene3D" id="3.20.20.70">
    <property type="entry name" value="Aldolase class I"/>
    <property type="match status" value="1"/>
</dbReference>
<dbReference type="InterPro" id="IPR001094">
    <property type="entry name" value="Flavdoxin-like"/>
</dbReference>
<dbReference type="InterPro" id="IPR008254">
    <property type="entry name" value="Flavodoxin/NO_synth"/>
</dbReference>
<evidence type="ECO:0000256" key="9">
    <source>
        <dbReference type="ARBA" id="ARBA00022741"/>
    </source>
</evidence>